<gene>
    <name evidence="1" type="primary">gp_26592</name>
</gene>
<proteinExistence type="predicted"/>
<accession>A0AAE7S2B0</accession>
<sequence>MKTVFLNPFLPTDLNEKVTSVSFKIGSFDYIAKHADVKTTEIDFDKRIIQINDALDSTASLRELVRAFFIIVAYELNLNAEFPNSKKAHLDDIAMAHLSFLFIHWWDDSTFDWEYNTDYPKSFKVGSVIYRAYNMAEVSYQSTQGIQYGVSDHVLGLIYIILRDRSKDIPSSIRTQTFWHEYVHCLFVQANEDYANDIEYVVDAYATQICEFMRQFSKIKN</sequence>
<dbReference type="GeneID" id="75690757"/>
<evidence type="ECO:0000313" key="2">
    <source>
        <dbReference type="Proteomes" id="UP000827432"/>
    </source>
</evidence>
<dbReference type="RefSeq" id="YP_010360027.1">
    <property type="nucleotide sequence ID" value="NC_062779.1"/>
</dbReference>
<dbReference type="Proteomes" id="UP000827432">
    <property type="component" value="Segment"/>
</dbReference>
<protein>
    <submittedName>
        <fullName evidence="1">Proteolytic enzyme, SprT-like family</fullName>
    </submittedName>
</protein>
<keyword evidence="2" id="KW-1185">Reference proteome</keyword>
<dbReference type="EMBL" id="MZ130489">
    <property type="protein sequence ID" value="QWM90455.1"/>
    <property type="molecule type" value="Genomic_DNA"/>
</dbReference>
<name>A0AAE7S2B0_9CAUD</name>
<dbReference type="KEGG" id="vg:75690757"/>
<evidence type="ECO:0000313" key="1">
    <source>
        <dbReference type="EMBL" id="QWM90455.1"/>
    </source>
</evidence>
<reference evidence="1 2" key="1">
    <citation type="submission" date="2021-04" db="EMBL/GenBank/DDBJ databases">
        <authorList>
            <person name="Shkoporov A.N."/>
            <person name="Stockdale S.R."/>
            <person name="Guerin E."/>
            <person name="Ross R.P."/>
            <person name="Hill C."/>
        </authorList>
    </citation>
    <scope>NUCLEOTIDE SEQUENCE [LARGE SCALE GENOMIC DNA]</scope>
    <source>
        <strain evidence="2">cr2_1</strain>
    </source>
</reference>
<organism evidence="1 2">
    <name type="scientific">uncultured phage cr2_1</name>
    <dbReference type="NCBI Taxonomy" id="2986394"/>
    <lineage>
        <taxon>Viruses</taxon>
        <taxon>Duplodnaviria</taxon>
        <taxon>Heunggongvirae</taxon>
        <taxon>Uroviricota</taxon>
        <taxon>Caudoviricetes</taxon>
        <taxon>Crassvirales</taxon>
        <taxon>Crevaviridae</taxon>
        <taxon>Coarsevirinae</taxon>
        <taxon>Junduvirus</taxon>
        <taxon>Junduvirus communis</taxon>
    </lineage>
</organism>